<dbReference type="Pfam" id="PF00462">
    <property type="entry name" value="Glutaredoxin"/>
    <property type="match status" value="1"/>
</dbReference>
<keyword evidence="3" id="KW-1185">Reference proteome</keyword>
<dbReference type="AlphaFoldDB" id="K0IZU1"/>
<gene>
    <name evidence="2" type="ordered locus">AXY_03350</name>
</gene>
<evidence type="ECO:0000313" key="3">
    <source>
        <dbReference type="Proteomes" id="UP000006294"/>
    </source>
</evidence>
<dbReference type="eggNOG" id="COG0695">
    <property type="taxonomic scope" value="Bacteria"/>
</dbReference>
<dbReference type="KEGG" id="axl:AXY_03350"/>
<reference evidence="2 3" key="1">
    <citation type="submission" date="2011-01" db="EMBL/GenBank/DDBJ databases">
        <title>Whole genome sequence of Amphibacillus xylinus NBRC 15112.</title>
        <authorList>
            <person name="Nakazawa H."/>
            <person name="Katano Y."/>
            <person name="Nakamura S."/>
            <person name="Sasagawa M."/>
            <person name="Fukada J."/>
            <person name="Arai T."/>
            <person name="Sasakura N."/>
            <person name="Mochizuki D."/>
            <person name="Hosoyama A."/>
            <person name="Harada K."/>
            <person name="Horikawa H."/>
            <person name="Kato Y."/>
            <person name="Harada T."/>
            <person name="Sasaki K."/>
            <person name="Sekiguchi M."/>
            <person name="Hodoyama M."/>
            <person name="Nishiko R."/>
            <person name="Narita H."/>
            <person name="Hanamaki A."/>
            <person name="Hata C."/>
            <person name="Konno Y."/>
            <person name="Niimura Y."/>
            <person name="Yamazaki S."/>
            <person name="Fujita N."/>
        </authorList>
    </citation>
    <scope>NUCLEOTIDE SEQUENCE [LARGE SCALE GENOMIC DNA]</scope>
    <source>
        <strain evidence="3">ATCC 51415 / DSM 6626 / JCM 7361 / LMG 17667 / NBRC 15112 / Ep01</strain>
    </source>
</reference>
<protein>
    <recommendedName>
        <fullName evidence="1">Glutaredoxin domain-containing protein</fullName>
    </recommendedName>
</protein>
<name>K0IZU1_AMPXN</name>
<sequence>MSDEVITVYTSDDCIESQQMIRYLDELGIVYIEKSVSEDRRNLKQLQAKNIYSTPALIYGDKIVLGFLKDKIDRLIKKA</sequence>
<dbReference type="CDD" id="cd02976">
    <property type="entry name" value="NrdH"/>
    <property type="match status" value="1"/>
</dbReference>
<feature type="domain" description="Glutaredoxin" evidence="1">
    <location>
        <begin position="6"/>
        <end position="64"/>
    </location>
</feature>
<evidence type="ECO:0000313" key="2">
    <source>
        <dbReference type="EMBL" id="BAM46467.1"/>
    </source>
</evidence>
<dbReference type="InterPro" id="IPR036249">
    <property type="entry name" value="Thioredoxin-like_sf"/>
</dbReference>
<dbReference type="SUPFAM" id="SSF52833">
    <property type="entry name" value="Thioredoxin-like"/>
    <property type="match status" value="1"/>
</dbReference>
<dbReference type="Gene3D" id="3.40.30.10">
    <property type="entry name" value="Glutaredoxin"/>
    <property type="match status" value="1"/>
</dbReference>
<dbReference type="OrthoDB" id="9795531at2"/>
<dbReference type="STRING" id="698758.AXY_03350"/>
<evidence type="ECO:0000259" key="1">
    <source>
        <dbReference type="Pfam" id="PF00462"/>
    </source>
</evidence>
<organism evidence="2 3">
    <name type="scientific">Amphibacillus xylanus (strain ATCC 51415 / DSM 6626 / JCM 7361 / LMG 17667 / NBRC 15112 / Ep01)</name>
    <dbReference type="NCBI Taxonomy" id="698758"/>
    <lineage>
        <taxon>Bacteria</taxon>
        <taxon>Bacillati</taxon>
        <taxon>Bacillota</taxon>
        <taxon>Bacilli</taxon>
        <taxon>Bacillales</taxon>
        <taxon>Bacillaceae</taxon>
        <taxon>Amphibacillus</taxon>
    </lineage>
</organism>
<proteinExistence type="predicted"/>
<dbReference type="InterPro" id="IPR002109">
    <property type="entry name" value="Glutaredoxin"/>
</dbReference>
<dbReference type="EMBL" id="AP012050">
    <property type="protein sequence ID" value="BAM46467.1"/>
    <property type="molecule type" value="Genomic_DNA"/>
</dbReference>
<dbReference type="RefSeq" id="WP_015009073.1">
    <property type="nucleotide sequence ID" value="NC_018704.1"/>
</dbReference>
<dbReference type="Proteomes" id="UP000006294">
    <property type="component" value="Chromosome"/>
</dbReference>
<dbReference type="HOGENOM" id="CLU_026126_9_3_9"/>
<accession>K0IZU1</accession>